<feature type="compositionally biased region" description="Low complexity" evidence="1">
    <location>
        <begin position="207"/>
        <end position="241"/>
    </location>
</feature>
<reference evidence="4" key="1">
    <citation type="journal article" date="2023" name="Commun. Biol.">
        <title>Genome analysis of Parmales, the sister group of diatoms, reveals the evolutionary specialization of diatoms from phago-mixotrophs to photoautotrophs.</title>
        <authorList>
            <person name="Ban H."/>
            <person name="Sato S."/>
            <person name="Yoshikawa S."/>
            <person name="Yamada K."/>
            <person name="Nakamura Y."/>
            <person name="Ichinomiya M."/>
            <person name="Sato N."/>
            <person name="Blanc-Mathieu R."/>
            <person name="Endo H."/>
            <person name="Kuwata A."/>
            <person name="Ogata H."/>
        </authorList>
    </citation>
    <scope>NUCLEOTIDE SEQUENCE [LARGE SCALE GENOMIC DNA]</scope>
    <source>
        <strain evidence="4">NIES 3701</strain>
    </source>
</reference>
<dbReference type="OrthoDB" id="42898at2759"/>
<feature type="domain" description="Domain of unknown function at the cortex 1" evidence="2">
    <location>
        <begin position="348"/>
        <end position="585"/>
    </location>
</feature>
<keyword evidence="4" id="KW-1185">Reference proteome</keyword>
<comment type="caution">
    <text evidence="3">The sequence shown here is derived from an EMBL/GenBank/DDBJ whole genome shotgun (WGS) entry which is preliminary data.</text>
</comment>
<dbReference type="PANTHER" id="PTHR34826">
    <property type="entry name" value="UPF0590 PROTEIN C409.17C"/>
    <property type="match status" value="1"/>
</dbReference>
<gene>
    <name evidence="3" type="ORF">TrST_g10583</name>
</gene>
<dbReference type="EMBL" id="BRXY01000067">
    <property type="protein sequence ID" value="GMH60729.1"/>
    <property type="molecule type" value="Genomic_DNA"/>
</dbReference>
<organism evidence="3 4">
    <name type="scientific">Triparma strigata</name>
    <dbReference type="NCBI Taxonomy" id="1606541"/>
    <lineage>
        <taxon>Eukaryota</taxon>
        <taxon>Sar</taxon>
        <taxon>Stramenopiles</taxon>
        <taxon>Ochrophyta</taxon>
        <taxon>Bolidophyceae</taxon>
        <taxon>Parmales</taxon>
        <taxon>Triparmaceae</taxon>
        <taxon>Triparma</taxon>
    </lineage>
</organism>
<evidence type="ECO:0000313" key="3">
    <source>
        <dbReference type="EMBL" id="GMH60729.1"/>
    </source>
</evidence>
<protein>
    <recommendedName>
        <fullName evidence="2">Domain of unknown function at the cortex 1 domain-containing protein</fullName>
    </recommendedName>
</protein>
<feature type="compositionally biased region" description="Low complexity" evidence="1">
    <location>
        <begin position="1"/>
        <end position="22"/>
    </location>
</feature>
<dbReference type="AlphaFoldDB" id="A0A9W7A2C5"/>
<feature type="compositionally biased region" description="Basic and acidic residues" evidence="1">
    <location>
        <begin position="255"/>
        <end position="275"/>
    </location>
</feature>
<proteinExistence type="predicted"/>
<feature type="region of interest" description="Disordered" evidence="1">
    <location>
        <begin position="255"/>
        <end position="308"/>
    </location>
</feature>
<evidence type="ECO:0000313" key="4">
    <source>
        <dbReference type="Proteomes" id="UP001165085"/>
    </source>
</evidence>
<dbReference type="PANTHER" id="PTHR34826:SF2">
    <property type="entry name" value="UPF0590 PROTEIN C409.17C"/>
    <property type="match status" value="1"/>
</dbReference>
<dbReference type="Pfam" id="PF08588">
    <property type="entry name" value="Duc1"/>
    <property type="match status" value="1"/>
</dbReference>
<name>A0A9W7A2C5_9STRA</name>
<evidence type="ECO:0000256" key="1">
    <source>
        <dbReference type="SAM" id="MobiDB-lite"/>
    </source>
</evidence>
<feature type="region of interest" description="Disordered" evidence="1">
    <location>
        <begin position="1"/>
        <end position="36"/>
    </location>
</feature>
<dbReference type="Proteomes" id="UP001165085">
    <property type="component" value="Unassembled WGS sequence"/>
</dbReference>
<feature type="region of interest" description="Disordered" evidence="1">
    <location>
        <begin position="202"/>
        <end position="242"/>
    </location>
</feature>
<accession>A0A9W7A2C5</accession>
<sequence>MGFFGSSSSSDLSGTVNDSSSSRTKRARSDPKKRPFRINTISMMKTKKDPDMKEQLFETVCTVRQSAGSRVRITLDNGQYFVLRIPSEFDGRFHEITSNDRFTLETKFANVDGGKVKEPTMTYESALAKGNVLILLYSLAQALSRREFFSGFYYLRGASVDFYLCCGAMTVLYVMYLGARARVGGLGGGDGGGMIQITLRSVESRRGGSSSRGKSVGNGSSNGGAKKAVGNGSASKASSGVANGGVGVAKVEAVKKSSQVDRKPVEKVDKVEKQTQRAAVESGPTTTGSAGGEGAPRLKYSDPNMTENPGGCTPPPLDLQGIPPTSTWIHSPLLVRAAPHVSHKVDGIQCTATSQLRVNNIPIPFETDLFKGVAMIRVANLQDSPKTYFKGRNRKLQVAIQGQFKTRTRFDKVFSGQEFYEKIPSLPPKRVVDTVFSLLSSKLPPTFLQDVFADKPYFLSPLVNTCQGFACEKDGEQQDVFGLESNKWAIQENTELLGPEVPKDGEKRRKFFATASNLERFYFEPENHYSFDYYQHFMDMNSMRFVVTSFLGFDVSGIVGKQPMQLSMAKNMDGDGYYWNFESWHKTLMEGE</sequence>
<dbReference type="InterPro" id="IPR013897">
    <property type="entry name" value="Duc1"/>
</dbReference>
<evidence type="ECO:0000259" key="2">
    <source>
        <dbReference type="Pfam" id="PF08588"/>
    </source>
</evidence>